<dbReference type="AlphaFoldDB" id="A0A6M0IGY3"/>
<name>A0A6M0IGY3_9BACT</name>
<organism evidence="1 2">
    <name type="scientific">Spirosoma agri</name>
    <dbReference type="NCBI Taxonomy" id="1987381"/>
    <lineage>
        <taxon>Bacteria</taxon>
        <taxon>Pseudomonadati</taxon>
        <taxon>Bacteroidota</taxon>
        <taxon>Cytophagia</taxon>
        <taxon>Cytophagales</taxon>
        <taxon>Cytophagaceae</taxon>
        <taxon>Spirosoma</taxon>
    </lineage>
</organism>
<keyword evidence="1" id="KW-0378">Hydrolase</keyword>
<dbReference type="PANTHER" id="PTHR38733">
    <property type="entry name" value="PROTEIN MCRC"/>
    <property type="match status" value="1"/>
</dbReference>
<sequence>MPALISVAEKGLIGKVIEPDGQSVVRVDATVTDSVFDALRQLAFDAEGVEGLLTFFVQKGREYIRVRNYVGLLTLPDGTQLEILPKIGPASTSRSLLLTMLRYLDHGPFRTRSSASTMATQLPLWEVFVTAFLDALEPLVLQGVQRSYVTVEGNERFWKGKFQAIRHQRENAQRAERLAVAYDRLTADVPPNRILKTTLFYLRQRNHSPAVQQRIRQLDWALDDIPVSESIPHDLKRVKLANRMFARYESALRWAEALLGNRAYGVKVGQTADLSLLFPMERVFEDYVSHGIRRYWPNADAVTVQESTAYLVDEHIGTPKFKLRPDILIRHNDRTFVLDMKWKELVGRDQSRNYGIEQADLYQLYAYGKKYGASDLFLIYPTNETFRAPLPVFGYDPQTRLHVVPFEIMNPLANEVEKLANYALSFQ</sequence>
<accession>A0A6M0IGY3</accession>
<dbReference type="EMBL" id="JAAGNZ010000001">
    <property type="protein sequence ID" value="NEU67539.1"/>
    <property type="molecule type" value="Genomic_DNA"/>
</dbReference>
<dbReference type="InterPro" id="IPR019292">
    <property type="entry name" value="McrC"/>
</dbReference>
<comment type="caution">
    <text evidence="1">The sequence shown here is derived from an EMBL/GenBank/DDBJ whole genome shotgun (WGS) entry which is preliminary data.</text>
</comment>
<dbReference type="RefSeq" id="WP_164037724.1">
    <property type="nucleotide sequence ID" value="NZ_JAAGNZ010000001.1"/>
</dbReference>
<keyword evidence="1" id="KW-0255">Endonuclease</keyword>
<dbReference type="Pfam" id="PF10117">
    <property type="entry name" value="McrBC"/>
    <property type="match status" value="1"/>
</dbReference>
<keyword evidence="2" id="KW-1185">Reference proteome</keyword>
<dbReference type="GO" id="GO:0004519">
    <property type="term" value="F:endonuclease activity"/>
    <property type="evidence" value="ECO:0007669"/>
    <property type="project" value="UniProtKB-KW"/>
</dbReference>
<protein>
    <submittedName>
        <fullName evidence="1">Restriction endonuclease</fullName>
    </submittedName>
</protein>
<evidence type="ECO:0000313" key="1">
    <source>
        <dbReference type="EMBL" id="NEU67539.1"/>
    </source>
</evidence>
<dbReference type="PANTHER" id="PTHR38733:SF1">
    <property type="entry name" value="TYPE IV METHYL-DIRECTED RESTRICTION ENZYME ECOKMCRBC"/>
    <property type="match status" value="1"/>
</dbReference>
<reference evidence="1 2" key="1">
    <citation type="submission" date="2020-02" db="EMBL/GenBank/DDBJ databases">
        <title>Draft genome sequence of two Spirosoma agri KCTC 52727 and Spirosoma terrae KCTC 52035.</title>
        <authorList>
            <person name="Rojas J."/>
            <person name="Ambika Manirajan B."/>
            <person name="Ratering S."/>
            <person name="Suarez C."/>
            <person name="Schnell S."/>
        </authorList>
    </citation>
    <scope>NUCLEOTIDE SEQUENCE [LARGE SCALE GENOMIC DNA]</scope>
    <source>
        <strain evidence="1 2">KCTC 52727</strain>
    </source>
</reference>
<proteinExistence type="predicted"/>
<evidence type="ECO:0000313" key="2">
    <source>
        <dbReference type="Proteomes" id="UP000477386"/>
    </source>
</evidence>
<keyword evidence="1" id="KW-0540">Nuclease</keyword>
<gene>
    <name evidence="1" type="ORF">GK091_11655</name>
</gene>
<dbReference type="Proteomes" id="UP000477386">
    <property type="component" value="Unassembled WGS sequence"/>
</dbReference>